<protein>
    <submittedName>
        <fullName evidence="2">Uncharacterized protein</fullName>
    </submittedName>
</protein>
<proteinExistence type="predicted"/>
<reference evidence="2" key="1">
    <citation type="submission" date="2017-02" db="UniProtKB">
        <authorList>
            <consortium name="WormBaseParasite"/>
        </authorList>
    </citation>
    <scope>IDENTIFICATION</scope>
</reference>
<evidence type="ECO:0000313" key="1">
    <source>
        <dbReference type="Proteomes" id="UP000046393"/>
    </source>
</evidence>
<organism evidence="1 2">
    <name type="scientific">Syphacia muris</name>
    <dbReference type="NCBI Taxonomy" id="451379"/>
    <lineage>
        <taxon>Eukaryota</taxon>
        <taxon>Metazoa</taxon>
        <taxon>Ecdysozoa</taxon>
        <taxon>Nematoda</taxon>
        <taxon>Chromadorea</taxon>
        <taxon>Rhabditida</taxon>
        <taxon>Spirurina</taxon>
        <taxon>Oxyuridomorpha</taxon>
        <taxon>Oxyuroidea</taxon>
        <taxon>Oxyuridae</taxon>
        <taxon>Syphacia</taxon>
    </lineage>
</organism>
<accession>A0A0N5AAT4</accession>
<dbReference type="Proteomes" id="UP000046393">
    <property type="component" value="Unplaced"/>
</dbReference>
<dbReference type="AlphaFoldDB" id="A0A0N5AAT4"/>
<name>A0A0N5AAT4_9BILA</name>
<dbReference type="WBParaSite" id="SMUV_0000126001-mRNA-1">
    <property type="protein sequence ID" value="SMUV_0000126001-mRNA-1"/>
    <property type="gene ID" value="SMUV_0000126001"/>
</dbReference>
<evidence type="ECO:0000313" key="2">
    <source>
        <dbReference type="WBParaSite" id="SMUV_0000126001-mRNA-1"/>
    </source>
</evidence>
<keyword evidence="1" id="KW-1185">Reference proteome</keyword>
<sequence length="160" mass="18368">MEPQTWVREQPHPHPIIGPQTWVREPHPHPIIEPQTWVREPHPHPIIEPQTWSIERLNGKMMNTNLERKNPEVVYTKAEVNKGPRKLKGVPKDAISILKRLVESLFCLEEPNKPELNNKVKSRADPNMNEEEPKIFSLSVEANTGSAIKSKTAGLFWATI</sequence>